<reference evidence="2" key="1">
    <citation type="submission" date="2023-10" db="EMBL/GenBank/DDBJ databases">
        <title>Genome assembly of Pristionchus species.</title>
        <authorList>
            <person name="Yoshida K."/>
            <person name="Sommer R.J."/>
        </authorList>
    </citation>
    <scope>NUCLEOTIDE SEQUENCE</scope>
    <source>
        <strain evidence="2">RS0144</strain>
    </source>
</reference>
<name>A0AAV5SQS7_9BILA</name>
<protein>
    <submittedName>
        <fullName evidence="2">Uncharacterized protein</fullName>
    </submittedName>
</protein>
<feature type="signal peptide" evidence="1">
    <location>
        <begin position="1"/>
        <end position="18"/>
    </location>
</feature>
<evidence type="ECO:0000313" key="2">
    <source>
        <dbReference type="EMBL" id="GMS82963.1"/>
    </source>
</evidence>
<feature type="chain" id="PRO_5044022904" evidence="1">
    <location>
        <begin position="19"/>
        <end position="161"/>
    </location>
</feature>
<dbReference type="Proteomes" id="UP001432027">
    <property type="component" value="Unassembled WGS sequence"/>
</dbReference>
<evidence type="ECO:0000313" key="3">
    <source>
        <dbReference type="Proteomes" id="UP001432027"/>
    </source>
</evidence>
<feature type="non-terminal residue" evidence="2">
    <location>
        <position position="1"/>
    </location>
</feature>
<keyword evidence="1" id="KW-0732">Signal</keyword>
<dbReference type="EMBL" id="BTSX01000002">
    <property type="protein sequence ID" value="GMS82963.1"/>
    <property type="molecule type" value="Genomic_DNA"/>
</dbReference>
<gene>
    <name evidence="2" type="ORF">PENTCL1PPCAC_5138</name>
</gene>
<sequence length="161" mass="16070">LILLALPLLAQTAPHIHSQPGVGGVIGFGSNDFDDAPDAAGDFGVSVKPYWQLAANLGQAFGSAINDTVQSLADGHRAIDQTVIFGVANATKAGLDILSNGGATLASAAAEFIEALGNSATGLGEALGPLNFGAHAEEELSVKNALVKYVGSVIGGGKHPA</sequence>
<keyword evidence="3" id="KW-1185">Reference proteome</keyword>
<comment type="caution">
    <text evidence="2">The sequence shown here is derived from an EMBL/GenBank/DDBJ whole genome shotgun (WGS) entry which is preliminary data.</text>
</comment>
<dbReference type="AlphaFoldDB" id="A0AAV5SQS7"/>
<proteinExistence type="predicted"/>
<organism evidence="2 3">
    <name type="scientific">Pristionchus entomophagus</name>
    <dbReference type="NCBI Taxonomy" id="358040"/>
    <lineage>
        <taxon>Eukaryota</taxon>
        <taxon>Metazoa</taxon>
        <taxon>Ecdysozoa</taxon>
        <taxon>Nematoda</taxon>
        <taxon>Chromadorea</taxon>
        <taxon>Rhabditida</taxon>
        <taxon>Rhabditina</taxon>
        <taxon>Diplogasteromorpha</taxon>
        <taxon>Diplogasteroidea</taxon>
        <taxon>Neodiplogasteridae</taxon>
        <taxon>Pristionchus</taxon>
    </lineage>
</organism>
<accession>A0AAV5SQS7</accession>
<evidence type="ECO:0000256" key="1">
    <source>
        <dbReference type="SAM" id="SignalP"/>
    </source>
</evidence>